<feature type="domain" description="GGDEF" evidence="1">
    <location>
        <begin position="1"/>
        <end position="59"/>
    </location>
</feature>
<accession>A0ABS9R9Y8</accession>
<comment type="caution">
    <text evidence="2">The sequence shown here is derived from an EMBL/GenBank/DDBJ whole genome shotgun (WGS) entry which is preliminary data.</text>
</comment>
<keyword evidence="2" id="KW-0808">Transferase</keyword>
<keyword evidence="3" id="KW-1185">Reference proteome</keyword>
<organism evidence="2 3">
    <name type="scientific">Amedibacillus hominis</name>
    <dbReference type="NCBI Taxonomy" id="2897776"/>
    <lineage>
        <taxon>Bacteria</taxon>
        <taxon>Bacillati</taxon>
        <taxon>Bacillota</taxon>
        <taxon>Erysipelotrichia</taxon>
        <taxon>Erysipelotrichales</taxon>
        <taxon>Erysipelotrichaceae</taxon>
        <taxon>Amedibacillus</taxon>
    </lineage>
</organism>
<dbReference type="InterPro" id="IPR029787">
    <property type="entry name" value="Nucleotide_cyclase"/>
</dbReference>
<evidence type="ECO:0000259" key="1">
    <source>
        <dbReference type="PROSITE" id="PS50887"/>
    </source>
</evidence>
<sequence length="59" mass="6841">MLFQELAYLNKSAKTPIPTLSIGVSIRHKEDNLRTLYQRADSLLYEVKNDGKNNYRIEA</sequence>
<protein>
    <submittedName>
        <fullName evidence="2">Diguanylate cyclase</fullName>
        <ecNumber evidence="2">2.7.7.65</ecNumber>
    </submittedName>
</protein>
<reference evidence="2 3" key="1">
    <citation type="submission" date="2022-02" db="EMBL/GenBank/DDBJ databases">
        <title>Genome of Erysipelotrichaceae sp. nov. NSJ-176 isolated from human feces.</title>
        <authorList>
            <person name="Abdugheni R."/>
        </authorList>
    </citation>
    <scope>NUCLEOTIDE SEQUENCE [LARGE SCALE GENOMIC DNA]</scope>
    <source>
        <strain evidence="2 3">NSJ-176</strain>
    </source>
</reference>
<dbReference type="Proteomes" id="UP001202402">
    <property type="component" value="Unassembled WGS sequence"/>
</dbReference>
<name>A0ABS9R9Y8_9FIRM</name>
<evidence type="ECO:0000313" key="2">
    <source>
        <dbReference type="EMBL" id="MCH4285973.1"/>
    </source>
</evidence>
<dbReference type="Gene3D" id="3.30.70.270">
    <property type="match status" value="1"/>
</dbReference>
<proteinExistence type="predicted"/>
<dbReference type="Pfam" id="PF00990">
    <property type="entry name" value="GGDEF"/>
    <property type="match status" value="1"/>
</dbReference>
<dbReference type="GO" id="GO:0052621">
    <property type="term" value="F:diguanylate cyclase activity"/>
    <property type="evidence" value="ECO:0007669"/>
    <property type="project" value="UniProtKB-EC"/>
</dbReference>
<gene>
    <name evidence="2" type="ORF">LQE99_12660</name>
</gene>
<dbReference type="EMBL" id="JAKVPQ010000010">
    <property type="protein sequence ID" value="MCH4285973.1"/>
    <property type="molecule type" value="Genomic_DNA"/>
</dbReference>
<dbReference type="InterPro" id="IPR043128">
    <property type="entry name" value="Rev_trsase/Diguanyl_cyclase"/>
</dbReference>
<dbReference type="EC" id="2.7.7.65" evidence="2"/>
<dbReference type="SUPFAM" id="SSF55073">
    <property type="entry name" value="Nucleotide cyclase"/>
    <property type="match status" value="1"/>
</dbReference>
<dbReference type="InterPro" id="IPR000160">
    <property type="entry name" value="GGDEF_dom"/>
</dbReference>
<evidence type="ECO:0000313" key="3">
    <source>
        <dbReference type="Proteomes" id="UP001202402"/>
    </source>
</evidence>
<dbReference type="PROSITE" id="PS50887">
    <property type="entry name" value="GGDEF"/>
    <property type="match status" value="1"/>
</dbReference>
<keyword evidence="2" id="KW-0548">Nucleotidyltransferase</keyword>